<proteinExistence type="inferred from homology"/>
<evidence type="ECO:0000256" key="4">
    <source>
        <dbReference type="ARBA" id="ARBA00022679"/>
    </source>
</evidence>
<feature type="compositionally biased region" description="Polar residues" evidence="7">
    <location>
        <begin position="704"/>
        <end position="714"/>
    </location>
</feature>
<keyword evidence="4" id="KW-0808">Transferase</keyword>
<evidence type="ECO:0000256" key="1">
    <source>
        <dbReference type="ARBA" id="ARBA00009258"/>
    </source>
</evidence>
<feature type="domain" description="Ribosomal RNA methyltransferase FtsJ" evidence="8">
    <location>
        <begin position="617"/>
        <end position="860"/>
    </location>
</feature>
<dbReference type="InterPro" id="IPR002877">
    <property type="entry name" value="RNA_MeTrfase_FtsJ_dom"/>
</dbReference>
<name>A0A9P9A5H6_9PEZI</name>
<keyword evidence="10" id="KW-1185">Reference proteome</keyword>
<dbReference type="GO" id="GO:0008650">
    <property type="term" value="F:rRNA (uridine-2'-O-)-methyltransferase activity"/>
    <property type="evidence" value="ECO:0007669"/>
    <property type="project" value="TreeGrafter"/>
</dbReference>
<keyword evidence="3 9" id="KW-0489">Methyltransferase</keyword>
<gene>
    <name evidence="9" type="ORF">F5X68DRAFT_143168</name>
</gene>
<dbReference type="SUPFAM" id="SSF53335">
    <property type="entry name" value="S-adenosyl-L-methionine-dependent methyltransferases"/>
    <property type="match status" value="1"/>
</dbReference>
<dbReference type="Gene3D" id="3.40.50.150">
    <property type="entry name" value="Vaccinia Virus protein VP39"/>
    <property type="match status" value="1"/>
</dbReference>
<feature type="region of interest" description="Disordered" evidence="7">
    <location>
        <begin position="328"/>
        <end position="361"/>
    </location>
</feature>
<evidence type="ECO:0000256" key="5">
    <source>
        <dbReference type="ARBA" id="ARBA00022691"/>
    </source>
</evidence>
<feature type="region of interest" description="Disordered" evidence="7">
    <location>
        <begin position="378"/>
        <end position="400"/>
    </location>
</feature>
<dbReference type="InterPro" id="IPR050082">
    <property type="entry name" value="RNA_methyltr_RlmE"/>
</dbReference>
<feature type="region of interest" description="Disordered" evidence="7">
    <location>
        <begin position="409"/>
        <end position="428"/>
    </location>
</feature>
<dbReference type="GO" id="GO:0005739">
    <property type="term" value="C:mitochondrion"/>
    <property type="evidence" value="ECO:0007669"/>
    <property type="project" value="TreeGrafter"/>
</dbReference>
<dbReference type="OrthoDB" id="20105at2759"/>
<keyword evidence="5" id="KW-0949">S-adenosyl-L-methionine</keyword>
<dbReference type="Pfam" id="PF01728">
    <property type="entry name" value="FtsJ"/>
    <property type="match status" value="1"/>
</dbReference>
<sequence length="875" mass="95832">MLIAFQSVPSTHDLELKHQESIHQLQIISKDEESRRLRVRRHVEGSDMQDLRQQLTARDFQLRELQSKLQHTESTTKLAKEALTKAQNALTTQTRELTCLKVGNDSAQILAEKLRLTRELSTLKPELEHLRAQMTHHTNVVAEKLSLERQLNTAEVELEAEKRARREVAKRGDQGKQVEEELRRLLKDAEKRVAIEKKERERQQSAEAQARTEMLEQRLEALRAKLRAAQADRNSNKPNAIQDEHTHDSGRGAPLRKGTTQQPINRKRSAHEMSIVNSTGSSPDSMDMNNRKAAKKRAAEQSFAGEKSLFSVTPFLSRNKTLSLDALAEEDEEDPDTSHIPQHGLDRISEPSEDLSSAQVAEDTTVLKALAARKTNLGSRAATQKVAKPRGRPRKVLVEASPNIAISAPLPGKAKAANGTARESPAGATKKAASVLSTVGTVIAEDALPETLTLDVSDDQPRAKQTSNGLDAELKKKKRRLATDVSKTIFDEPEPEIPTKVKRMGKTQLSTGGAGQGALKAKKIGMARSGFGGTHFSPLKKDRRGVASMLPWTQRAAGLERANQISTRGFNPMCTRPGVVLTLCGVGSPRFSSSNSRWKSRQGNDLYAREARVQGLKSRAAFKLLEASLDAKYSVFKKGQVVVDLGYAPGSWSQVAVERTKPTGRVVGIDLIPAQPPKGVSTIQGNFLSPDVQSMVKQFLKASASRNGAQQEPDVQNRAAQEAGGADDTTNSVQSRDMDQGLSPNLIEASPSTTANHRLVDVVLSDMSAPWDQSTGFGVNTLSNPYDRLMNTSGIGLRDHAGSMDLCNAALQFASDTLQSGGHFICKFYQGSEDKAFEALLRRLFTKVHREKPESSRKASPSVPASPPRSRLDLG</sequence>
<evidence type="ECO:0000256" key="6">
    <source>
        <dbReference type="ARBA" id="ARBA00041184"/>
    </source>
</evidence>
<dbReference type="AlphaFoldDB" id="A0A9P9A5H6"/>
<feature type="compositionally biased region" description="Polar residues" evidence="7">
    <location>
        <begin position="275"/>
        <end position="288"/>
    </location>
</feature>
<accession>A0A9P9A5H6</accession>
<evidence type="ECO:0000259" key="8">
    <source>
        <dbReference type="Pfam" id="PF01728"/>
    </source>
</evidence>
<comment type="similarity">
    <text evidence="1">Belongs to the class I-like SAM-binding methyltransferase superfamily. RNA methyltransferase RlmE family.</text>
</comment>
<dbReference type="EMBL" id="JAGSXJ010000035">
    <property type="protein sequence ID" value="KAH6667015.1"/>
    <property type="molecule type" value="Genomic_DNA"/>
</dbReference>
<feature type="region of interest" description="Disordered" evidence="7">
    <location>
        <begin position="229"/>
        <end position="302"/>
    </location>
</feature>
<dbReference type="Proteomes" id="UP000770015">
    <property type="component" value="Unassembled WGS sequence"/>
</dbReference>
<dbReference type="InterPro" id="IPR029063">
    <property type="entry name" value="SAM-dependent_MTases_sf"/>
</dbReference>
<feature type="region of interest" description="Disordered" evidence="7">
    <location>
        <begin position="849"/>
        <end position="875"/>
    </location>
</feature>
<evidence type="ECO:0000313" key="9">
    <source>
        <dbReference type="EMBL" id="KAH6667015.1"/>
    </source>
</evidence>
<evidence type="ECO:0000256" key="3">
    <source>
        <dbReference type="ARBA" id="ARBA00022603"/>
    </source>
</evidence>
<keyword evidence="2" id="KW-0698">rRNA processing</keyword>
<protein>
    <recommendedName>
        <fullName evidence="6">rRNA methyltransferase 2, mitochondrial</fullName>
    </recommendedName>
</protein>
<feature type="region of interest" description="Disordered" evidence="7">
    <location>
        <begin position="703"/>
        <end position="750"/>
    </location>
</feature>
<comment type="caution">
    <text evidence="9">The sequence shown here is derived from an EMBL/GenBank/DDBJ whole genome shotgun (WGS) entry which is preliminary data.</text>
</comment>
<dbReference type="InterPro" id="IPR015507">
    <property type="entry name" value="rRNA-MeTfrase_E"/>
</dbReference>
<evidence type="ECO:0000256" key="2">
    <source>
        <dbReference type="ARBA" id="ARBA00022552"/>
    </source>
</evidence>
<dbReference type="PANTHER" id="PTHR10920">
    <property type="entry name" value="RIBOSOMAL RNA METHYLTRANSFERASE"/>
    <property type="match status" value="1"/>
</dbReference>
<organism evidence="9 10">
    <name type="scientific">Plectosphaerella plurivora</name>
    <dbReference type="NCBI Taxonomy" id="936078"/>
    <lineage>
        <taxon>Eukaryota</taxon>
        <taxon>Fungi</taxon>
        <taxon>Dikarya</taxon>
        <taxon>Ascomycota</taxon>
        <taxon>Pezizomycotina</taxon>
        <taxon>Sordariomycetes</taxon>
        <taxon>Hypocreomycetidae</taxon>
        <taxon>Glomerellales</taxon>
        <taxon>Plectosphaerellaceae</taxon>
        <taxon>Plectosphaerella</taxon>
    </lineage>
</organism>
<evidence type="ECO:0000256" key="7">
    <source>
        <dbReference type="SAM" id="MobiDB-lite"/>
    </source>
</evidence>
<reference evidence="9" key="1">
    <citation type="journal article" date="2021" name="Nat. Commun.">
        <title>Genetic determinants of endophytism in the Arabidopsis root mycobiome.</title>
        <authorList>
            <person name="Mesny F."/>
            <person name="Miyauchi S."/>
            <person name="Thiergart T."/>
            <person name="Pickel B."/>
            <person name="Atanasova L."/>
            <person name="Karlsson M."/>
            <person name="Huettel B."/>
            <person name="Barry K.W."/>
            <person name="Haridas S."/>
            <person name="Chen C."/>
            <person name="Bauer D."/>
            <person name="Andreopoulos W."/>
            <person name="Pangilinan J."/>
            <person name="LaButti K."/>
            <person name="Riley R."/>
            <person name="Lipzen A."/>
            <person name="Clum A."/>
            <person name="Drula E."/>
            <person name="Henrissat B."/>
            <person name="Kohler A."/>
            <person name="Grigoriev I.V."/>
            <person name="Martin F.M."/>
            <person name="Hacquard S."/>
        </authorList>
    </citation>
    <scope>NUCLEOTIDE SEQUENCE</scope>
    <source>
        <strain evidence="9">MPI-SDFR-AT-0117</strain>
    </source>
</reference>
<evidence type="ECO:0000313" key="10">
    <source>
        <dbReference type="Proteomes" id="UP000770015"/>
    </source>
</evidence>
<dbReference type="HAMAP" id="MF_01547">
    <property type="entry name" value="RNA_methyltr_E"/>
    <property type="match status" value="1"/>
</dbReference>
<dbReference type="PANTHER" id="PTHR10920:SF18">
    <property type="entry name" value="RRNA METHYLTRANSFERASE 2, MITOCHONDRIAL"/>
    <property type="match status" value="1"/>
</dbReference>